<keyword evidence="1" id="KW-0812">Transmembrane</keyword>
<feature type="transmembrane region" description="Helical" evidence="1">
    <location>
        <begin position="85"/>
        <end position="109"/>
    </location>
</feature>
<dbReference type="EMBL" id="MTAO01000032">
    <property type="protein sequence ID" value="POE21983.1"/>
    <property type="molecule type" value="Genomic_DNA"/>
</dbReference>
<keyword evidence="1" id="KW-0472">Membrane</keyword>
<accession>A0ABD6VL28</accession>
<gene>
    <name evidence="2" type="ORF">BV926_22480</name>
</gene>
<feature type="transmembrane region" description="Helical" evidence="1">
    <location>
        <begin position="53"/>
        <end position="73"/>
    </location>
</feature>
<dbReference type="AlphaFoldDB" id="A0ABD6VL28"/>
<evidence type="ECO:0000256" key="1">
    <source>
        <dbReference type="SAM" id="Phobius"/>
    </source>
</evidence>
<feature type="transmembrane region" description="Helical" evidence="1">
    <location>
        <begin position="12"/>
        <end position="33"/>
    </location>
</feature>
<proteinExistence type="predicted"/>
<dbReference type="Proteomes" id="UP000237274">
    <property type="component" value="Unassembled WGS sequence"/>
</dbReference>
<name>A0ABD6VL28_9GAMM</name>
<reference evidence="2 3" key="1">
    <citation type="submission" date="2017-01" db="EMBL/GenBank/DDBJ databases">
        <title>Comparative Genomics of 38 Pectobacterium strains comprising three species revealed the characteristics of Pectobacterium carotovorum.</title>
        <authorList>
            <person name="Xie H."/>
            <person name="Ma Y."/>
            <person name="Li X."/>
        </authorList>
    </citation>
    <scope>NUCLEOTIDE SEQUENCE [LARGE SCALE GENOMIC DNA]</scope>
    <source>
        <strain evidence="2 3">Q142</strain>
    </source>
</reference>
<comment type="caution">
    <text evidence="2">The sequence shown here is derived from an EMBL/GenBank/DDBJ whole genome shotgun (WGS) entry which is preliminary data.</text>
</comment>
<protein>
    <recommendedName>
        <fullName evidence="4">Transmembrane protein</fullName>
    </recommendedName>
</protein>
<evidence type="ECO:0008006" key="4">
    <source>
        <dbReference type="Google" id="ProtNLM"/>
    </source>
</evidence>
<evidence type="ECO:0000313" key="3">
    <source>
        <dbReference type="Proteomes" id="UP000237274"/>
    </source>
</evidence>
<dbReference type="RefSeq" id="WP_103158426.1">
    <property type="nucleotide sequence ID" value="NZ_JBEHEE010000032.1"/>
</dbReference>
<organism evidence="2 3">
    <name type="scientific">Pectobacterium odoriferum</name>
    <dbReference type="NCBI Taxonomy" id="78398"/>
    <lineage>
        <taxon>Bacteria</taxon>
        <taxon>Pseudomonadati</taxon>
        <taxon>Pseudomonadota</taxon>
        <taxon>Gammaproteobacteria</taxon>
        <taxon>Enterobacterales</taxon>
        <taxon>Pectobacteriaceae</taxon>
        <taxon>Pectobacterium</taxon>
    </lineage>
</organism>
<evidence type="ECO:0000313" key="2">
    <source>
        <dbReference type="EMBL" id="POE21983.1"/>
    </source>
</evidence>
<sequence length="192" mass="22492">MHRLYKKTITYLLSKDFLVTLLVLSIILAIFWYMLWASQLSRRTILIETFPDFTIYLIFGIVLGFIFAGRALYSRSVKKKLKRTLEMFLGGFVLGFLSIVNSFDVYVYLFPDDVINYTSDYEIVFPGPPKGKTSRCEAGLWIRDVHTGQLKQLCTNRATLFKKRRQGMDELWVTARVNKLGTYIVDYRFTYK</sequence>
<keyword evidence="1" id="KW-1133">Transmembrane helix</keyword>